<gene>
    <name evidence="1" type="ordered locus">ELI_04830</name>
</gene>
<organism evidence="1 2">
    <name type="scientific">Erythrobacter litoralis (strain HTCC2594)</name>
    <dbReference type="NCBI Taxonomy" id="314225"/>
    <lineage>
        <taxon>Bacteria</taxon>
        <taxon>Pseudomonadati</taxon>
        <taxon>Pseudomonadota</taxon>
        <taxon>Alphaproteobacteria</taxon>
        <taxon>Sphingomonadales</taxon>
        <taxon>Erythrobacteraceae</taxon>
        <taxon>Erythrobacter/Porphyrobacter group</taxon>
        <taxon>Erythrobacter</taxon>
    </lineage>
</organism>
<dbReference type="AlphaFoldDB" id="Q2NB83"/>
<sequence>MEFKLMEIESHLEELAWSLDEVVDDLTER</sequence>
<evidence type="ECO:0000313" key="1">
    <source>
        <dbReference type="EMBL" id="ABC63058.1"/>
    </source>
</evidence>
<dbReference type="Proteomes" id="UP000008808">
    <property type="component" value="Chromosome"/>
</dbReference>
<dbReference type="EMBL" id="CP000157">
    <property type="protein sequence ID" value="ABC63058.1"/>
    <property type="molecule type" value="Genomic_DNA"/>
</dbReference>
<dbReference type="HOGENOM" id="CLU_3409265_0_0_5"/>
<accession>Q2NB83</accession>
<evidence type="ECO:0000313" key="2">
    <source>
        <dbReference type="Proteomes" id="UP000008808"/>
    </source>
</evidence>
<name>Q2NB83_ERYLH</name>
<dbReference type="KEGG" id="eli:ELI_04830"/>
<keyword evidence="2" id="KW-1185">Reference proteome</keyword>
<reference evidence="2" key="1">
    <citation type="journal article" date="2009" name="J. Bacteriol.">
        <title>Complete genome sequence of Erythrobacter litoralis HTCC2594.</title>
        <authorList>
            <person name="Oh H.M."/>
            <person name="Giovannoni S.J."/>
            <person name="Ferriera S."/>
            <person name="Johnson J."/>
            <person name="Cho J.C."/>
        </authorList>
    </citation>
    <scope>NUCLEOTIDE SEQUENCE [LARGE SCALE GENOMIC DNA]</scope>
    <source>
        <strain evidence="2">HTCC2594</strain>
    </source>
</reference>
<protein>
    <submittedName>
        <fullName evidence="1">Uncharacterized protein</fullName>
    </submittedName>
</protein>
<proteinExistence type="predicted"/>